<evidence type="ECO:0000259" key="2">
    <source>
        <dbReference type="Pfam" id="PF25372"/>
    </source>
</evidence>
<evidence type="ECO:0000313" key="3">
    <source>
        <dbReference type="EMBL" id="GHP03672.1"/>
    </source>
</evidence>
<proteinExistence type="predicted"/>
<dbReference type="Proteomes" id="UP000660262">
    <property type="component" value="Unassembled WGS sequence"/>
</dbReference>
<name>A0A830HAK2_9CHLO</name>
<dbReference type="InterPro" id="IPR057207">
    <property type="entry name" value="FBXL15_LRR"/>
</dbReference>
<dbReference type="Gene3D" id="3.80.10.10">
    <property type="entry name" value="Ribonuclease Inhibitor"/>
    <property type="match status" value="2"/>
</dbReference>
<evidence type="ECO:0000256" key="1">
    <source>
        <dbReference type="ARBA" id="ARBA00004430"/>
    </source>
</evidence>
<dbReference type="InterPro" id="IPR032675">
    <property type="entry name" value="LRR_dom_sf"/>
</dbReference>
<dbReference type="GO" id="GO:0005930">
    <property type="term" value="C:axoneme"/>
    <property type="evidence" value="ECO:0007669"/>
    <property type="project" value="UniProtKB-SubCell"/>
</dbReference>
<accession>A0A830HAK2</accession>
<organism evidence="3 4">
    <name type="scientific">Pycnococcus provasolii</name>
    <dbReference type="NCBI Taxonomy" id="41880"/>
    <lineage>
        <taxon>Eukaryota</taxon>
        <taxon>Viridiplantae</taxon>
        <taxon>Chlorophyta</taxon>
        <taxon>Pseudoscourfieldiophyceae</taxon>
        <taxon>Pseudoscourfieldiales</taxon>
        <taxon>Pycnococcaceae</taxon>
        <taxon>Pycnococcus</taxon>
    </lineage>
</organism>
<evidence type="ECO:0000313" key="4">
    <source>
        <dbReference type="Proteomes" id="UP000660262"/>
    </source>
</evidence>
<sequence length="469" mass="48263">MESSPSLIASLREENARLASTCNELAYQLVMHKMPVPSSVVAAAGHAPPPRAFPRSIVLSPSRKGLGAAYSNATAAREPDDVAAADDSGKVTPFAQASAVDDDAMRFLAAPTSGLRKTLRALSVADSSVSDDGVAALCTATAEGNGEEPLCTSLEELDLSGCTRVTDAAIAQLTLFRQLVVLDISRCGAGAVSVANTLRQHEALPKLQVFRAAGAVATDRVLAALACHGRQLREISLVDGGDALSDAGIAHFAVTAAESLARAEFVSCNAGDAAATALAVHSSKLQRLSLRGCKAVTNAGASRLAKAGALRELDLSGTSCTSAVMDALSAGNAPLEAVALGGIVVTEAEAAPPAPAQTAKPPKPSTATSQVSRKLEMLVDEPELARPVATTPVRRKPPPPMEIRRSLVGGFQRVQWVRAPGPGAWDTSSPRTYSQSASIRRGGGAAVDTDFVSATRKVMHNATVGGARR</sequence>
<reference evidence="3" key="1">
    <citation type="submission" date="2020-10" db="EMBL/GenBank/DDBJ databases">
        <title>Unveiling of a novel bifunctional photoreceptor, Dualchrome1, isolated from a cosmopolitan green alga.</title>
        <authorList>
            <person name="Suzuki S."/>
            <person name="Kawachi M."/>
        </authorList>
    </citation>
    <scope>NUCLEOTIDE SEQUENCE</scope>
    <source>
        <strain evidence="3">NIES 2893</strain>
    </source>
</reference>
<dbReference type="InterPro" id="IPR001611">
    <property type="entry name" value="Leu-rich_rpt"/>
</dbReference>
<dbReference type="Pfam" id="PF13516">
    <property type="entry name" value="LRR_6"/>
    <property type="match status" value="2"/>
</dbReference>
<dbReference type="PANTHER" id="PTHR13318:SF105">
    <property type="entry name" value="F-BOX_LRR-REPEAT PROTEIN 3"/>
    <property type="match status" value="1"/>
</dbReference>
<dbReference type="AlphaFoldDB" id="A0A830HAK2"/>
<protein>
    <recommendedName>
        <fullName evidence="2">F-box/LRR-repeat protein 15-like leucin rich repeat domain-containing protein</fullName>
    </recommendedName>
</protein>
<dbReference type="Pfam" id="PF25372">
    <property type="entry name" value="DUF7885"/>
    <property type="match status" value="1"/>
</dbReference>
<dbReference type="SMART" id="SM00367">
    <property type="entry name" value="LRR_CC"/>
    <property type="match status" value="3"/>
</dbReference>
<dbReference type="OrthoDB" id="544129at2759"/>
<dbReference type="PANTHER" id="PTHR13318">
    <property type="entry name" value="PARTNER OF PAIRED, ISOFORM B-RELATED"/>
    <property type="match status" value="1"/>
</dbReference>
<comment type="caution">
    <text evidence="3">The sequence shown here is derived from an EMBL/GenBank/DDBJ whole genome shotgun (WGS) entry which is preliminary data.</text>
</comment>
<dbReference type="GO" id="GO:0019005">
    <property type="term" value="C:SCF ubiquitin ligase complex"/>
    <property type="evidence" value="ECO:0007669"/>
    <property type="project" value="TreeGrafter"/>
</dbReference>
<dbReference type="SUPFAM" id="SSF52047">
    <property type="entry name" value="RNI-like"/>
    <property type="match status" value="1"/>
</dbReference>
<dbReference type="GO" id="GO:0031146">
    <property type="term" value="P:SCF-dependent proteasomal ubiquitin-dependent protein catabolic process"/>
    <property type="evidence" value="ECO:0007669"/>
    <property type="project" value="TreeGrafter"/>
</dbReference>
<dbReference type="InterPro" id="IPR006553">
    <property type="entry name" value="Leu-rich_rpt_Cys-con_subtyp"/>
</dbReference>
<keyword evidence="4" id="KW-1185">Reference proteome</keyword>
<feature type="domain" description="F-box/LRR-repeat protein 15-like leucin rich repeat" evidence="2">
    <location>
        <begin position="206"/>
        <end position="342"/>
    </location>
</feature>
<gene>
    <name evidence="3" type="ORF">PPROV_000242700</name>
</gene>
<dbReference type="EMBL" id="BNJQ01000006">
    <property type="protein sequence ID" value="GHP03672.1"/>
    <property type="molecule type" value="Genomic_DNA"/>
</dbReference>
<comment type="subcellular location">
    <subcellularLocation>
        <location evidence="1">Cytoplasm</location>
        <location evidence="1">Cytoskeleton</location>
        <location evidence="1">Cilium axoneme</location>
    </subcellularLocation>
</comment>